<comment type="caution">
    <text evidence="5">The sequence shown here is derived from an EMBL/GenBank/DDBJ whole genome shotgun (WGS) entry which is preliminary data.</text>
</comment>
<dbReference type="AlphaFoldDB" id="A0A9N8E6J8"/>
<dbReference type="Pfam" id="PF12796">
    <property type="entry name" value="Ank_2"/>
    <property type="match status" value="1"/>
</dbReference>
<dbReference type="Proteomes" id="UP001153069">
    <property type="component" value="Unassembled WGS sequence"/>
</dbReference>
<sequence>MSSSKTTSSSASSSAASVRSLPPRFLSQGQVQERLEDTILSLDGMTVSTEHSPLSASSPLVGRSIFGGAQTSDEAVGGRALNGIEQEYAKEHTALQNFHSNGNDTSQHHELEMEHLNTNSVIPGPTAQEDMPELMDVASVQTNMSGLTSCFSKFSWRSRMSASAASRSVGTRPSCMSAASRSASSSRCLGRGPLHMALANGARVGIVQEMLLQETTPADKPITRHRDTDGMTPLHLAMKRKAPVEDAVLTVLTFDPQVAMLQDHSGRTPLHWAMKSGASPKVVEYLLHCRPGAAMIEDRKGCFPLHCIEQDTPLSSIEMVLARYPAAVKRKDFEQTTPLHKLCQQIVNRGGIKSHVETRLLLAMAGNPTQEDRKGNSPLGTLMNGCLGQTVQFSEDISMSIEMIALWTKQASLLSQESIETLTKMSSKLRELNDTVEQLVADTYRSRDETRCIISPEGPEGSARQAKRNRSNDTTTGSSTETRTVKQTRLDHPSTTSAISATDTGTSSFPIYSKGSTAQTTAPSTANPASSTTGNTTNESRDQPPSCVQRLGPTATPCYPRSGSLPHQSPADNVSPCLQSRRTGTVENERITSTRIRPSPSDISTAPSDAKDDADDNAKASSKMSIAKKTPKGDDAALNESEINVKRFQRKIGKSRTVSKKVDLILELYQCEAGNRGKVKDEGAKSHMKRVFKIARCIHTCYHGDKRAFCDGRKKLDIARYKCSFKANHGKRRGVDEAEHIADPQQCSTQNAVVGETTAGEVRTEIAEDLQLADGEEFDLAFCFEAVQ</sequence>
<dbReference type="EMBL" id="CAICTM010000704">
    <property type="protein sequence ID" value="CAB9515283.1"/>
    <property type="molecule type" value="Genomic_DNA"/>
</dbReference>
<dbReference type="PANTHER" id="PTHR24166">
    <property type="entry name" value="ROLLING PEBBLES, ISOFORM B"/>
    <property type="match status" value="1"/>
</dbReference>
<feature type="compositionally biased region" description="Low complexity" evidence="4">
    <location>
        <begin position="472"/>
        <end position="482"/>
    </location>
</feature>
<dbReference type="InterPro" id="IPR036770">
    <property type="entry name" value="Ankyrin_rpt-contain_sf"/>
</dbReference>
<gene>
    <name evidence="5" type="ORF">SEMRO_705_G190280.1</name>
</gene>
<dbReference type="PROSITE" id="PS50088">
    <property type="entry name" value="ANK_REPEAT"/>
    <property type="match status" value="1"/>
</dbReference>
<dbReference type="InterPro" id="IPR002110">
    <property type="entry name" value="Ankyrin_rpt"/>
</dbReference>
<name>A0A9N8E6J8_9STRA</name>
<reference evidence="5" key="1">
    <citation type="submission" date="2020-06" db="EMBL/GenBank/DDBJ databases">
        <authorList>
            <consortium name="Plant Systems Biology data submission"/>
        </authorList>
    </citation>
    <scope>NUCLEOTIDE SEQUENCE</scope>
    <source>
        <strain evidence="5">D6</strain>
    </source>
</reference>
<evidence type="ECO:0000256" key="2">
    <source>
        <dbReference type="ARBA" id="ARBA00023043"/>
    </source>
</evidence>
<feature type="region of interest" description="Disordered" evidence="4">
    <location>
        <begin position="1"/>
        <end position="30"/>
    </location>
</feature>
<organism evidence="5 6">
    <name type="scientific">Seminavis robusta</name>
    <dbReference type="NCBI Taxonomy" id="568900"/>
    <lineage>
        <taxon>Eukaryota</taxon>
        <taxon>Sar</taxon>
        <taxon>Stramenopiles</taxon>
        <taxon>Ochrophyta</taxon>
        <taxon>Bacillariophyta</taxon>
        <taxon>Bacillariophyceae</taxon>
        <taxon>Bacillariophycidae</taxon>
        <taxon>Naviculales</taxon>
        <taxon>Naviculaceae</taxon>
        <taxon>Seminavis</taxon>
    </lineage>
</organism>
<dbReference type="Gene3D" id="1.25.40.20">
    <property type="entry name" value="Ankyrin repeat-containing domain"/>
    <property type="match status" value="1"/>
</dbReference>
<evidence type="ECO:0000256" key="3">
    <source>
        <dbReference type="PROSITE-ProRule" id="PRU00023"/>
    </source>
</evidence>
<protein>
    <submittedName>
        <fullName evidence="5">Ankyrin Repeat</fullName>
    </submittedName>
</protein>
<keyword evidence="6" id="KW-1185">Reference proteome</keyword>
<proteinExistence type="predicted"/>
<feature type="repeat" description="ANK" evidence="3">
    <location>
        <begin position="265"/>
        <end position="287"/>
    </location>
</feature>
<evidence type="ECO:0000256" key="4">
    <source>
        <dbReference type="SAM" id="MobiDB-lite"/>
    </source>
</evidence>
<feature type="compositionally biased region" description="Polar residues" evidence="4">
    <location>
        <begin position="493"/>
        <end position="538"/>
    </location>
</feature>
<dbReference type="PANTHER" id="PTHR24166:SF48">
    <property type="entry name" value="PROTEIN VAPYRIN"/>
    <property type="match status" value="1"/>
</dbReference>
<accession>A0A9N8E6J8</accession>
<dbReference type="InterPro" id="IPR050889">
    <property type="entry name" value="Dendritic_Spine_Reg/Scaffold"/>
</dbReference>
<feature type="compositionally biased region" description="Low complexity" evidence="4">
    <location>
        <begin position="1"/>
        <end position="17"/>
    </location>
</feature>
<dbReference type="OrthoDB" id="3246549at2759"/>
<evidence type="ECO:0000313" key="6">
    <source>
        <dbReference type="Proteomes" id="UP001153069"/>
    </source>
</evidence>
<keyword evidence="2 3" id="KW-0040">ANK repeat</keyword>
<feature type="region of interest" description="Disordered" evidence="4">
    <location>
        <begin position="450"/>
        <end position="638"/>
    </location>
</feature>
<dbReference type="PROSITE" id="PS50297">
    <property type="entry name" value="ANK_REP_REGION"/>
    <property type="match status" value="1"/>
</dbReference>
<feature type="compositionally biased region" description="Polar residues" evidence="4">
    <location>
        <begin position="565"/>
        <end position="586"/>
    </location>
</feature>
<keyword evidence="1" id="KW-0677">Repeat</keyword>
<evidence type="ECO:0000256" key="1">
    <source>
        <dbReference type="ARBA" id="ARBA00022737"/>
    </source>
</evidence>
<dbReference type="SMART" id="SM00248">
    <property type="entry name" value="ANK"/>
    <property type="match status" value="3"/>
</dbReference>
<dbReference type="SUPFAM" id="SSF48403">
    <property type="entry name" value="Ankyrin repeat"/>
    <property type="match status" value="1"/>
</dbReference>
<feature type="compositionally biased region" description="Low complexity" evidence="4">
    <location>
        <begin position="619"/>
        <end position="628"/>
    </location>
</feature>
<evidence type="ECO:0000313" key="5">
    <source>
        <dbReference type="EMBL" id="CAB9515283.1"/>
    </source>
</evidence>